<dbReference type="Pfam" id="PF04072">
    <property type="entry name" value="LCM"/>
    <property type="match status" value="1"/>
</dbReference>
<sequence>MQSKRTAKKSSGGRVSKQERIDDAIMNNATFVDVDYPQLIARKRDRMLNNEALRNALFGTNLRPTQAPVYVRSDRYLALGCDLRDLKTLERLLRADFDAANASFLFVAEVSVTYMPTPDADSVIRWASTLDDEQFLPQGPDHPFAQTMLRHFDKLHSPIHAVQQYPLLHQQVSRFTDAGWSQVEIARNLWDLWSDDGFTSPSLRRGLDTVEPFDEWEEFALFAGHYFLLVASTANKGASHITDSTAPSATPAEETREVQMTLTHNVQSHLELRRFGAAVALGHDTAAFHGGQGVQTRSTSIDVLVQDIPESRIQPCKSTPPQARICHTVTAFKDNLALLVGGRASPSHALADCWLISKGQWTQVGDLPSARFRHSSMRVAIPSSKSDGTAVEAILAFGGKTSDGHVLDEWVLWTHEDGWNVIPVNGPRPSARFGAALSTIGPAQGWGVICGGMAPSGVVLQDLWEWHITPARQLEFIDRTSNLRCTTKISAFGRLGASLVPFGDRLLLIGGISKQGILDLRQDFLAISHDTTGGHTTYDIQIPALKLSQSMWPLLVGTSAAAVSDKEIILAGGGAVCFSMGSFWNRGHFSITRGAEEVRPWTVAVSQSCQDSEKDDQQQSAQADSKHSAKNKGKGNRPALPTSTNITRVQLDSPEDFAKVLAASKPVIIENLDFGPCKDLWTLDYLKKKIGAEREVVIHECASERMTFKDKNFSYVKKPFGDFLDGISAGAQTYLRAVSSAQPNRLPTNLEDDFPSVAADFQLPDAFDMVKRHLHSSPLRISGPVALWLHYDVLANVLCQVRGSKTLHLFPPADVKYLSYPPGGSSSNVDILTSNDTRLSRTHPHTAHLSPGDILFIPPMWSHTAVPEDGASVAVNVFFRNLETGYAAGKDVYGNRDLQAYENGRRDVERIAKAFKNIPDDMAKFYMDRLAMELQDRADIVGKGV</sequence>
<dbReference type="Pfam" id="PF13621">
    <property type="entry name" value="Cupin_8"/>
    <property type="match status" value="1"/>
</dbReference>
<dbReference type="GO" id="GO:0008168">
    <property type="term" value="F:methyltransferase activity"/>
    <property type="evidence" value="ECO:0007669"/>
    <property type="project" value="UniProtKB-KW"/>
</dbReference>
<dbReference type="SUPFAM" id="SSF117281">
    <property type="entry name" value="Kelch motif"/>
    <property type="match status" value="1"/>
</dbReference>
<name>A0ABR3R0L0_9PLEO</name>
<evidence type="ECO:0000256" key="13">
    <source>
        <dbReference type="ARBA" id="ARBA00030231"/>
    </source>
</evidence>
<evidence type="ECO:0000256" key="14">
    <source>
        <dbReference type="ARBA" id="ARBA00030847"/>
    </source>
</evidence>
<dbReference type="Gene3D" id="2.120.10.80">
    <property type="entry name" value="Kelch-type beta propeller"/>
    <property type="match status" value="1"/>
</dbReference>
<evidence type="ECO:0000256" key="9">
    <source>
        <dbReference type="ARBA" id="ARBA00022691"/>
    </source>
</evidence>
<evidence type="ECO:0000256" key="5">
    <source>
        <dbReference type="ARBA" id="ARBA00012779"/>
    </source>
</evidence>
<evidence type="ECO:0000256" key="11">
    <source>
        <dbReference type="ARBA" id="ARBA00025588"/>
    </source>
</evidence>
<evidence type="ECO:0000313" key="18">
    <source>
        <dbReference type="EMBL" id="KAL1597965.1"/>
    </source>
</evidence>
<feature type="domain" description="JmjC" evidence="17">
    <location>
        <begin position="743"/>
        <end position="896"/>
    </location>
</feature>
<dbReference type="EMBL" id="JAKJXO020000012">
    <property type="protein sequence ID" value="KAL1597965.1"/>
    <property type="molecule type" value="Genomic_DNA"/>
</dbReference>
<keyword evidence="9" id="KW-0949">S-adenosyl-L-methionine</keyword>
<keyword evidence="19" id="KW-1185">Reference proteome</keyword>
<keyword evidence="8" id="KW-0808">Transferase</keyword>
<protein>
    <recommendedName>
        <fullName evidence="6">tRNA wybutosine-synthesizing protein 4</fullName>
        <ecNumber evidence="5">2.1.1.290</ecNumber>
        <ecNumber evidence="4">2.3.1.231</ecNumber>
    </recommendedName>
    <alternativeName>
        <fullName evidence="13">Leucine carboxyl methyltransferase 2</fullName>
    </alternativeName>
    <alternativeName>
        <fullName evidence="14">tRNA(Phe) (7-(3-amino-3-(methoxycarbonyl)propyl)wyosine(37)-N)-methoxycarbonyltransferase</fullName>
    </alternativeName>
    <alternativeName>
        <fullName evidence="12">tRNA(Phe) (7-(3-amino-3-carboxypropyl)wyosine(37)-O)-methyltransferase</fullName>
    </alternativeName>
</protein>
<dbReference type="SUPFAM" id="SSF51197">
    <property type="entry name" value="Clavaminate synthase-like"/>
    <property type="match status" value="1"/>
</dbReference>
<evidence type="ECO:0000256" key="15">
    <source>
        <dbReference type="ARBA" id="ARBA00049250"/>
    </source>
</evidence>
<dbReference type="Gene3D" id="3.40.50.150">
    <property type="entry name" value="Vaccinia Virus protein VP39"/>
    <property type="match status" value="1"/>
</dbReference>
<organism evidence="18 19">
    <name type="scientific">Paraconiothyrium brasiliense</name>
    <dbReference type="NCBI Taxonomy" id="300254"/>
    <lineage>
        <taxon>Eukaryota</taxon>
        <taxon>Fungi</taxon>
        <taxon>Dikarya</taxon>
        <taxon>Ascomycota</taxon>
        <taxon>Pezizomycotina</taxon>
        <taxon>Dothideomycetes</taxon>
        <taxon>Pleosporomycetidae</taxon>
        <taxon>Pleosporales</taxon>
        <taxon>Massarineae</taxon>
        <taxon>Didymosphaeriaceae</taxon>
        <taxon>Paraconiothyrium</taxon>
    </lineage>
</organism>
<feature type="region of interest" description="Disordered" evidence="16">
    <location>
        <begin position="606"/>
        <end position="646"/>
    </location>
</feature>
<evidence type="ECO:0000256" key="4">
    <source>
        <dbReference type="ARBA" id="ARBA00012155"/>
    </source>
</evidence>
<gene>
    <name evidence="18" type="primary">PPM2</name>
    <name evidence="18" type="ORF">SLS60_008453</name>
</gene>
<evidence type="ECO:0000256" key="3">
    <source>
        <dbReference type="ARBA" id="ARBA00010703"/>
    </source>
</evidence>
<evidence type="ECO:0000256" key="2">
    <source>
        <dbReference type="ARBA" id="ARBA00004797"/>
    </source>
</evidence>
<comment type="pathway">
    <text evidence="2">tRNA modification; wybutosine-tRNA(Phe) biosynthesis.</text>
</comment>
<dbReference type="GO" id="GO:0032259">
    <property type="term" value="P:methylation"/>
    <property type="evidence" value="ECO:0007669"/>
    <property type="project" value="UniProtKB-KW"/>
</dbReference>
<evidence type="ECO:0000256" key="1">
    <source>
        <dbReference type="ARBA" id="ARBA00001806"/>
    </source>
</evidence>
<dbReference type="PANTHER" id="PTHR46529">
    <property type="entry name" value="TRNA WYBUTOSINE-SYNTHESIZING PROTEIN 4"/>
    <property type="match status" value="1"/>
</dbReference>
<evidence type="ECO:0000256" key="8">
    <source>
        <dbReference type="ARBA" id="ARBA00022679"/>
    </source>
</evidence>
<dbReference type="InterPro" id="IPR007213">
    <property type="entry name" value="Ppm1/Ppm2/Tcmp"/>
</dbReference>
<dbReference type="SUPFAM" id="SSF53335">
    <property type="entry name" value="S-adenosyl-L-methionine-dependent methyltransferases"/>
    <property type="match status" value="1"/>
</dbReference>
<evidence type="ECO:0000259" key="17">
    <source>
        <dbReference type="PROSITE" id="PS51184"/>
    </source>
</evidence>
<comment type="catalytic activity">
    <reaction evidence="15">
        <text>7-[(3S)-(3-amino-3-methoxycarbonyl)propyl]wyosine(37) in tRNA(Phe) + S-adenosyl-L-methionine + CO2 = wybutosine(37) in tRNA(Phe) + S-adenosyl-L-homocysteine + 2 H(+)</text>
        <dbReference type="Rhea" id="RHEA:37119"/>
        <dbReference type="Rhea" id="RHEA-COMP:11844"/>
        <dbReference type="Rhea" id="RHEA-COMP:11847"/>
        <dbReference type="ChEBI" id="CHEBI:15378"/>
        <dbReference type="ChEBI" id="CHEBI:16526"/>
        <dbReference type="ChEBI" id="CHEBI:57856"/>
        <dbReference type="ChEBI" id="CHEBI:59789"/>
        <dbReference type="ChEBI" id="CHEBI:73544"/>
        <dbReference type="ChEBI" id="CHEBI:74275"/>
        <dbReference type="EC" id="2.3.1.231"/>
    </reaction>
</comment>
<dbReference type="InterPro" id="IPR015915">
    <property type="entry name" value="Kelch-typ_b-propeller"/>
</dbReference>
<dbReference type="EC" id="2.1.1.290" evidence="5"/>
<dbReference type="InterPro" id="IPR003347">
    <property type="entry name" value="JmjC_dom"/>
</dbReference>
<comment type="similarity">
    <text evidence="3">Belongs to the methyltransferase superfamily. LCMT family.</text>
</comment>
<dbReference type="PANTHER" id="PTHR46529:SF1">
    <property type="entry name" value="TRNA WYBUTOSINE-SYNTHESIZING PROTEIN 4"/>
    <property type="match status" value="1"/>
</dbReference>
<keyword evidence="10" id="KW-0819">tRNA processing</keyword>
<dbReference type="InterPro" id="IPR029063">
    <property type="entry name" value="SAM-dependent_MTases_sf"/>
</dbReference>
<dbReference type="Proteomes" id="UP001521785">
    <property type="component" value="Unassembled WGS sequence"/>
</dbReference>
<proteinExistence type="inferred from homology"/>
<dbReference type="Gene3D" id="2.60.120.650">
    <property type="entry name" value="Cupin"/>
    <property type="match status" value="1"/>
</dbReference>
<evidence type="ECO:0000256" key="10">
    <source>
        <dbReference type="ARBA" id="ARBA00022694"/>
    </source>
</evidence>
<dbReference type="InterPro" id="IPR041667">
    <property type="entry name" value="Cupin_8"/>
</dbReference>
<dbReference type="PROSITE" id="PS51184">
    <property type="entry name" value="JMJC"/>
    <property type="match status" value="1"/>
</dbReference>
<dbReference type="Pfam" id="PF13418">
    <property type="entry name" value="Beta-prop_TYW4"/>
    <property type="match status" value="1"/>
</dbReference>
<dbReference type="EC" id="2.3.1.231" evidence="4"/>
<evidence type="ECO:0000313" key="19">
    <source>
        <dbReference type="Proteomes" id="UP001521785"/>
    </source>
</evidence>
<evidence type="ECO:0000256" key="16">
    <source>
        <dbReference type="SAM" id="MobiDB-lite"/>
    </source>
</evidence>
<comment type="catalytic activity">
    <reaction evidence="1">
        <text>7-[(3S)-3-amino-3-carboxypropyl]wyosine(37) in tRNA(Phe) + S-adenosyl-L-methionine = 7-[(3S)-(3-amino-3-methoxycarbonyl)propyl]wyosine(37) in tRNA(Phe) + S-adenosyl-L-homocysteine</text>
        <dbReference type="Rhea" id="RHEA:36903"/>
        <dbReference type="Rhea" id="RHEA-COMP:10379"/>
        <dbReference type="Rhea" id="RHEA-COMP:11844"/>
        <dbReference type="ChEBI" id="CHEBI:57856"/>
        <dbReference type="ChEBI" id="CHEBI:59789"/>
        <dbReference type="ChEBI" id="CHEBI:73543"/>
        <dbReference type="ChEBI" id="CHEBI:74275"/>
        <dbReference type="EC" id="2.1.1.290"/>
    </reaction>
</comment>
<dbReference type="Gene3D" id="6.10.140.1470">
    <property type="match status" value="1"/>
</dbReference>
<keyword evidence="7 18" id="KW-0489">Methyltransferase</keyword>
<accession>A0ABR3R0L0</accession>
<evidence type="ECO:0000256" key="6">
    <source>
        <dbReference type="ARBA" id="ARBA00018045"/>
    </source>
</evidence>
<reference evidence="18 19" key="1">
    <citation type="submission" date="2024-02" db="EMBL/GenBank/DDBJ databases">
        <title>De novo assembly and annotation of 12 fungi associated with fruit tree decline syndrome in Ontario, Canada.</title>
        <authorList>
            <person name="Sulman M."/>
            <person name="Ellouze W."/>
            <person name="Ilyukhin E."/>
        </authorList>
    </citation>
    <scope>NUCLEOTIDE SEQUENCE [LARGE SCALE GENOMIC DNA]</scope>
    <source>
        <strain evidence="18 19">M42-189</strain>
    </source>
</reference>
<comment type="function">
    <text evidence="11">Probable S-adenosyl-L-methionine-dependent methyltransferase that acts as a component of the wybutosine biosynthesis pathway. Wybutosine is a hyper modified guanosine with a tricyclic base found at the 3'-position adjacent to the anticodon of eukaryotic phenylalanine tRNA. May methylate the carboxyl group of leucine residues to form alpha-leucine ester residues.</text>
</comment>
<evidence type="ECO:0000256" key="12">
    <source>
        <dbReference type="ARBA" id="ARBA00029750"/>
    </source>
</evidence>
<evidence type="ECO:0000256" key="7">
    <source>
        <dbReference type="ARBA" id="ARBA00022603"/>
    </source>
</evidence>
<comment type="caution">
    <text evidence="18">The sequence shown here is derived from an EMBL/GenBank/DDBJ whole genome shotgun (WGS) entry which is preliminary data.</text>
</comment>